<dbReference type="PROSITE" id="PS51257">
    <property type="entry name" value="PROKAR_LIPOPROTEIN"/>
    <property type="match status" value="1"/>
</dbReference>
<name>A0A6C8GGV4_SALET</name>
<feature type="non-terminal residue" evidence="2">
    <location>
        <position position="47"/>
    </location>
</feature>
<dbReference type="AlphaFoldDB" id="A0A6C8GGV4"/>
<proteinExistence type="predicted"/>
<dbReference type="Proteomes" id="UP000004906">
    <property type="component" value="Unassembled WGS sequence"/>
</dbReference>
<feature type="compositionally biased region" description="Polar residues" evidence="1">
    <location>
        <begin position="33"/>
        <end position="47"/>
    </location>
</feature>
<evidence type="ECO:0000256" key="1">
    <source>
        <dbReference type="SAM" id="MobiDB-lite"/>
    </source>
</evidence>
<accession>A0A6C8GGV4</accession>
<feature type="region of interest" description="Disordered" evidence="1">
    <location>
        <begin position="1"/>
        <end position="47"/>
    </location>
</feature>
<evidence type="ECO:0000313" key="2">
    <source>
        <dbReference type="EMBL" id="EHC30853.1"/>
    </source>
</evidence>
<protein>
    <submittedName>
        <fullName evidence="2">Uncharacterized protein</fullName>
    </submittedName>
</protein>
<organism evidence="2 3">
    <name type="scientific">Salmonella enterica subsp. enterica serovar Adelaide str. A4-669</name>
    <dbReference type="NCBI Taxonomy" id="913063"/>
    <lineage>
        <taxon>Bacteria</taxon>
        <taxon>Pseudomonadati</taxon>
        <taxon>Pseudomonadota</taxon>
        <taxon>Gammaproteobacteria</taxon>
        <taxon>Enterobacterales</taxon>
        <taxon>Enterobacteriaceae</taxon>
        <taxon>Salmonella</taxon>
    </lineage>
</organism>
<sequence>MSVSRAEGASRGGSSCAIAGACPLSEPGDDELNSQNAPASIASVMTG</sequence>
<gene>
    <name evidence="2" type="ORF">LTSEADE_5015</name>
</gene>
<comment type="caution">
    <text evidence="2">The sequence shown here is derived from an EMBL/GenBank/DDBJ whole genome shotgun (WGS) entry which is preliminary data.</text>
</comment>
<feature type="compositionally biased region" description="Low complexity" evidence="1">
    <location>
        <begin position="1"/>
        <end position="17"/>
    </location>
</feature>
<dbReference type="EMBL" id="AFCI01001676">
    <property type="protein sequence ID" value="EHC30853.1"/>
    <property type="molecule type" value="Genomic_DNA"/>
</dbReference>
<reference evidence="2 3" key="1">
    <citation type="journal article" date="2011" name="BMC Genomics">
        <title>Genome sequencing reveals diversification of virulence factor content and possible host adaptation in distinct subpopulations of Salmonella enterica.</title>
        <authorList>
            <person name="den Bakker H.C."/>
            <person name="Moreno Switt A.I."/>
            <person name="Govoni G."/>
            <person name="Cummings C.A."/>
            <person name="Ranieri M.L."/>
            <person name="Degoricija L."/>
            <person name="Hoelzer K."/>
            <person name="Rodriguez-Rivera L.D."/>
            <person name="Brown S."/>
            <person name="Bolchacova E."/>
            <person name="Furtado M.R."/>
            <person name="Wiedmann M."/>
        </authorList>
    </citation>
    <scope>NUCLEOTIDE SEQUENCE [LARGE SCALE GENOMIC DNA]</scope>
    <source>
        <strain evidence="2 3">A4-669</strain>
    </source>
</reference>
<evidence type="ECO:0000313" key="3">
    <source>
        <dbReference type="Proteomes" id="UP000004906"/>
    </source>
</evidence>